<sequence>MTYYSLLSLFPALLFCAALLGVFGQQGLITDAADYLQEAGAPANTVDAVTGALEAAQEQRGTAIVALIIGLATALNGASGAFGAAGRALNKIFRVQEGRGFVKHKALDLMWTLVVMALVLVTFVLIFLGGGVATDVFDTIGLGESAAMVWRIARWPAALAVAMLVYAVVYYAAPNVEVRQFKWITPGAVTGVTLWILASGLFFLYVSNFSSYSATYGAFAGAVILLVWLWVTNIALLFGAELNAVVGLRRAKYLPEAYDGPVLPAKEPAEA</sequence>
<dbReference type="RefSeq" id="WP_270006807.1">
    <property type="nucleotide sequence ID" value="NZ_JAPCID010000065.1"/>
</dbReference>
<feature type="transmembrane region" description="Helical" evidence="6">
    <location>
        <begin position="63"/>
        <end position="89"/>
    </location>
</feature>
<keyword evidence="3 6" id="KW-0812">Transmembrane</keyword>
<comment type="caution">
    <text evidence="7">The sequence shown here is derived from an EMBL/GenBank/DDBJ whole genome shotgun (WGS) entry which is preliminary data.</text>
</comment>
<evidence type="ECO:0000256" key="3">
    <source>
        <dbReference type="ARBA" id="ARBA00022692"/>
    </source>
</evidence>
<proteinExistence type="predicted"/>
<dbReference type="PIRSF" id="PIRSF035875">
    <property type="entry name" value="RNase_BN"/>
    <property type="match status" value="1"/>
</dbReference>
<dbReference type="Proteomes" id="UP001147700">
    <property type="component" value="Unassembled WGS sequence"/>
</dbReference>
<feature type="transmembrane region" description="Helical" evidence="6">
    <location>
        <begin position="183"/>
        <end position="206"/>
    </location>
</feature>
<reference evidence="7" key="1">
    <citation type="submission" date="2022-10" db="EMBL/GenBank/DDBJ databases">
        <title>The WGS of Solirubrobacter sp. CPCC 204708.</title>
        <authorList>
            <person name="Jiang Z."/>
        </authorList>
    </citation>
    <scope>NUCLEOTIDE SEQUENCE</scope>
    <source>
        <strain evidence="7">CPCC 204708</strain>
    </source>
</reference>
<name>A0ABT4RT98_9ACTN</name>
<gene>
    <name evidence="7" type="ORF">OJ962_30015</name>
</gene>
<keyword evidence="4 6" id="KW-1133">Transmembrane helix</keyword>
<dbReference type="EMBL" id="JAPCID010000065">
    <property type="protein sequence ID" value="MDA0141766.1"/>
    <property type="molecule type" value="Genomic_DNA"/>
</dbReference>
<evidence type="ECO:0000256" key="5">
    <source>
        <dbReference type="ARBA" id="ARBA00023136"/>
    </source>
</evidence>
<dbReference type="Pfam" id="PF03631">
    <property type="entry name" value="Virul_fac_BrkB"/>
    <property type="match status" value="1"/>
</dbReference>
<dbReference type="PANTHER" id="PTHR30213:SF0">
    <property type="entry name" value="UPF0761 MEMBRANE PROTEIN YIHY"/>
    <property type="match status" value="1"/>
</dbReference>
<accession>A0ABT4RT98</accession>
<feature type="transmembrane region" description="Helical" evidence="6">
    <location>
        <begin position="152"/>
        <end position="171"/>
    </location>
</feature>
<dbReference type="PANTHER" id="PTHR30213">
    <property type="entry name" value="INNER MEMBRANE PROTEIN YHJD"/>
    <property type="match status" value="1"/>
</dbReference>
<evidence type="ECO:0000256" key="4">
    <source>
        <dbReference type="ARBA" id="ARBA00022989"/>
    </source>
</evidence>
<keyword evidence="2" id="KW-1003">Cell membrane</keyword>
<protein>
    <submittedName>
        <fullName evidence="7">YihY/virulence factor BrkB family protein</fullName>
    </submittedName>
</protein>
<evidence type="ECO:0000313" key="8">
    <source>
        <dbReference type="Proteomes" id="UP001147700"/>
    </source>
</evidence>
<evidence type="ECO:0000256" key="1">
    <source>
        <dbReference type="ARBA" id="ARBA00004651"/>
    </source>
</evidence>
<keyword evidence="5 6" id="KW-0472">Membrane</keyword>
<evidence type="ECO:0000256" key="2">
    <source>
        <dbReference type="ARBA" id="ARBA00022475"/>
    </source>
</evidence>
<dbReference type="NCBIfam" id="TIGR00765">
    <property type="entry name" value="yihY_not_rbn"/>
    <property type="match status" value="1"/>
</dbReference>
<keyword evidence="8" id="KW-1185">Reference proteome</keyword>
<dbReference type="InterPro" id="IPR017039">
    <property type="entry name" value="Virul_fac_BrkB"/>
</dbReference>
<evidence type="ECO:0000313" key="7">
    <source>
        <dbReference type="EMBL" id="MDA0141766.1"/>
    </source>
</evidence>
<evidence type="ECO:0000256" key="6">
    <source>
        <dbReference type="SAM" id="Phobius"/>
    </source>
</evidence>
<organism evidence="7 8">
    <name type="scientific">Solirubrobacter deserti</name>
    <dbReference type="NCBI Taxonomy" id="2282478"/>
    <lineage>
        <taxon>Bacteria</taxon>
        <taxon>Bacillati</taxon>
        <taxon>Actinomycetota</taxon>
        <taxon>Thermoleophilia</taxon>
        <taxon>Solirubrobacterales</taxon>
        <taxon>Solirubrobacteraceae</taxon>
        <taxon>Solirubrobacter</taxon>
    </lineage>
</organism>
<feature type="transmembrane region" description="Helical" evidence="6">
    <location>
        <begin position="218"/>
        <end position="240"/>
    </location>
</feature>
<feature type="transmembrane region" description="Helical" evidence="6">
    <location>
        <begin position="109"/>
        <end position="132"/>
    </location>
</feature>
<comment type="subcellular location">
    <subcellularLocation>
        <location evidence="1">Cell membrane</location>
        <topology evidence="1">Multi-pass membrane protein</topology>
    </subcellularLocation>
</comment>